<reference evidence="2" key="2">
    <citation type="submission" date="2018-12" db="EMBL/GenBank/DDBJ databases">
        <title>Draft genome sequence of Flaovobacterium columnare ARS1 isolated from channel catfish in Alabama.</title>
        <authorList>
            <person name="Cai W."/>
            <person name="Arias C."/>
        </authorList>
    </citation>
    <scope>NUCLEOTIDE SEQUENCE [LARGE SCALE GENOMIC DNA]</scope>
    <source>
        <strain evidence="2">ARS1</strain>
    </source>
</reference>
<dbReference type="EMBL" id="RQSM01000003">
    <property type="protein sequence ID" value="RVU90531.1"/>
    <property type="molecule type" value="Genomic_DNA"/>
</dbReference>
<evidence type="ECO:0000313" key="5">
    <source>
        <dbReference type="Proteomes" id="UP000288951"/>
    </source>
</evidence>
<accession>A0A2N9PBV8</accession>
<reference evidence="3" key="1">
    <citation type="submission" date="2018-02" db="EMBL/GenBank/DDBJ databases">
        <authorList>
            <person name="Cohen D.B."/>
            <person name="Kent A.D."/>
        </authorList>
    </citation>
    <scope>NUCLEOTIDE SEQUENCE [LARGE SCALE GENOMIC DNA]</scope>
    <source>
        <strain evidence="3">CIP109753</strain>
    </source>
</reference>
<organism evidence="3 4">
    <name type="scientific">Flavobacterium columnare</name>
    <dbReference type="NCBI Taxonomy" id="996"/>
    <lineage>
        <taxon>Bacteria</taxon>
        <taxon>Pseudomonadati</taxon>
        <taxon>Bacteroidota</taxon>
        <taxon>Flavobacteriia</taxon>
        <taxon>Flavobacteriales</taxon>
        <taxon>Flavobacteriaceae</taxon>
        <taxon>Flavobacterium</taxon>
    </lineage>
</organism>
<protein>
    <recommendedName>
        <fullName evidence="1">Lipocalin-like domain-containing protein</fullName>
    </recommendedName>
</protein>
<evidence type="ECO:0000259" key="1">
    <source>
        <dbReference type="Pfam" id="PF13648"/>
    </source>
</evidence>
<dbReference type="AlphaFoldDB" id="A0A2N9PBV8"/>
<keyword evidence="5" id="KW-1185">Reference proteome</keyword>
<dbReference type="OrthoDB" id="1143855at2"/>
<evidence type="ECO:0000313" key="4">
    <source>
        <dbReference type="Proteomes" id="UP000238180"/>
    </source>
</evidence>
<dbReference type="RefSeq" id="WP_105196421.1">
    <property type="nucleotide sequence ID" value="NZ_OLKH01000102.1"/>
</dbReference>
<name>A0A2N9PBV8_9FLAO</name>
<evidence type="ECO:0000313" key="2">
    <source>
        <dbReference type="EMBL" id="RVU90531.1"/>
    </source>
</evidence>
<dbReference type="Pfam" id="PF13648">
    <property type="entry name" value="Lipocalin_4"/>
    <property type="match status" value="1"/>
</dbReference>
<sequence>MKLYYNISFLVFLLISCSKKIELEELKKLNGYWQIEKVKVKEGENKEYTINENYDYIELNKEHGFHKKVRWQPTGKFLINDLQETIKVIKKEDEIYLEFSSKFGKHTDKLLKITDKEMILEVENGNENYYTKVMEDGKAIK</sequence>
<proteinExistence type="predicted"/>
<gene>
    <name evidence="2" type="ORF">EH230_06240</name>
    <name evidence="3" type="ORF">FLACOL_01835</name>
</gene>
<dbReference type="PROSITE" id="PS51257">
    <property type="entry name" value="PROKAR_LIPOPROTEIN"/>
    <property type="match status" value="1"/>
</dbReference>
<dbReference type="Proteomes" id="UP000288951">
    <property type="component" value="Unassembled WGS sequence"/>
</dbReference>
<dbReference type="EMBL" id="OLKH01000102">
    <property type="protein sequence ID" value="SPE77825.1"/>
    <property type="molecule type" value="Genomic_DNA"/>
</dbReference>
<dbReference type="InterPro" id="IPR024311">
    <property type="entry name" value="Lipocalin-like"/>
</dbReference>
<evidence type="ECO:0000313" key="3">
    <source>
        <dbReference type="EMBL" id="SPE77825.1"/>
    </source>
</evidence>
<dbReference type="Proteomes" id="UP000238180">
    <property type="component" value="Unassembled WGS sequence"/>
</dbReference>
<feature type="domain" description="Lipocalin-like" evidence="1">
    <location>
        <begin position="29"/>
        <end position="119"/>
    </location>
</feature>